<organism evidence="1 2">
    <name type="scientific">Candidatus Ryanbacteria bacterium RIFCSPHIGHO2_01_45_13</name>
    <dbReference type="NCBI Taxonomy" id="1802112"/>
    <lineage>
        <taxon>Bacteria</taxon>
        <taxon>Candidatus Ryaniibacteriota</taxon>
    </lineage>
</organism>
<protein>
    <submittedName>
        <fullName evidence="1">Uncharacterized protein</fullName>
    </submittedName>
</protein>
<gene>
    <name evidence="1" type="ORF">A2W41_04515</name>
</gene>
<evidence type="ECO:0000313" key="2">
    <source>
        <dbReference type="Proteomes" id="UP000176700"/>
    </source>
</evidence>
<evidence type="ECO:0000313" key="1">
    <source>
        <dbReference type="EMBL" id="OGZ43355.1"/>
    </source>
</evidence>
<comment type="caution">
    <text evidence="1">The sequence shown here is derived from an EMBL/GenBank/DDBJ whole genome shotgun (WGS) entry which is preliminary data.</text>
</comment>
<sequence>MDKTHAITVKQESDFPDAAFRVVVSNGSETSHLVRLTDHYCRKLVGEKISPEELIRKSFEFLLEREPNTSILQEFHLYQISSYFPEYEKTIKNLL</sequence>
<reference evidence="1 2" key="1">
    <citation type="journal article" date="2016" name="Nat. Commun.">
        <title>Thousands of microbial genomes shed light on interconnected biogeochemical processes in an aquifer system.</title>
        <authorList>
            <person name="Anantharaman K."/>
            <person name="Brown C.T."/>
            <person name="Hug L.A."/>
            <person name="Sharon I."/>
            <person name="Castelle C.J."/>
            <person name="Probst A.J."/>
            <person name="Thomas B.C."/>
            <person name="Singh A."/>
            <person name="Wilkins M.J."/>
            <person name="Karaoz U."/>
            <person name="Brodie E.L."/>
            <person name="Williams K.H."/>
            <person name="Hubbard S.S."/>
            <person name="Banfield J.F."/>
        </authorList>
    </citation>
    <scope>NUCLEOTIDE SEQUENCE [LARGE SCALE GENOMIC DNA]</scope>
</reference>
<dbReference type="EMBL" id="MHNI01000008">
    <property type="protein sequence ID" value="OGZ43355.1"/>
    <property type="molecule type" value="Genomic_DNA"/>
</dbReference>
<proteinExistence type="predicted"/>
<dbReference type="AlphaFoldDB" id="A0A1G2FZ51"/>
<accession>A0A1G2FZ51</accession>
<name>A0A1G2FZ51_9BACT</name>
<dbReference type="Proteomes" id="UP000176700">
    <property type="component" value="Unassembled WGS sequence"/>
</dbReference>